<feature type="transmembrane region" description="Helical" evidence="8">
    <location>
        <begin position="253"/>
        <end position="276"/>
    </location>
</feature>
<evidence type="ECO:0000256" key="8">
    <source>
        <dbReference type="SAM" id="Phobius"/>
    </source>
</evidence>
<comment type="similarity">
    <text evidence="2 7">Belongs to the major facilitator superfamily. Sugar transporter (TC 2.A.1.1) family.</text>
</comment>
<comment type="caution">
    <text evidence="10">The sequence shown here is derived from an EMBL/GenBank/DDBJ whole genome shotgun (WGS) entry which is preliminary data.</text>
</comment>
<dbReference type="InterPro" id="IPR050814">
    <property type="entry name" value="Myo-inositol_Transporter"/>
</dbReference>
<dbReference type="Gene3D" id="1.20.1250.20">
    <property type="entry name" value="MFS general substrate transporter like domains"/>
    <property type="match status" value="2"/>
</dbReference>
<dbReference type="RefSeq" id="WP_105046738.1">
    <property type="nucleotide sequence ID" value="NZ_CP150662.1"/>
</dbReference>
<evidence type="ECO:0000256" key="4">
    <source>
        <dbReference type="ARBA" id="ARBA00022692"/>
    </source>
</evidence>
<feature type="transmembrane region" description="Helical" evidence="8">
    <location>
        <begin position="98"/>
        <end position="120"/>
    </location>
</feature>
<feature type="transmembrane region" description="Helical" evidence="8">
    <location>
        <begin position="45"/>
        <end position="62"/>
    </location>
</feature>
<feature type="transmembrane region" description="Helical" evidence="8">
    <location>
        <begin position="7"/>
        <end position="33"/>
    </location>
</feature>
<protein>
    <submittedName>
        <fullName evidence="10">MFS transporter</fullName>
    </submittedName>
</protein>
<evidence type="ECO:0000313" key="10">
    <source>
        <dbReference type="EMBL" id="PQJ75591.1"/>
    </source>
</evidence>
<dbReference type="PROSITE" id="PS50850">
    <property type="entry name" value="MFS"/>
    <property type="match status" value="1"/>
</dbReference>
<keyword evidence="4 8" id="KW-0812">Transmembrane</keyword>
<evidence type="ECO:0000256" key="5">
    <source>
        <dbReference type="ARBA" id="ARBA00022989"/>
    </source>
</evidence>
<dbReference type="Proteomes" id="UP000237608">
    <property type="component" value="Unassembled WGS sequence"/>
</dbReference>
<dbReference type="PANTHER" id="PTHR48020">
    <property type="entry name" value="PROTON MYO-INOSITOL COTRANSPORTER"/>
    <property type="match status" value="1"/>
</dbReference>
<dbReference type="SUPFAM" id="SSF103473">
    <property type="entry name" value="MFS general substrate transporter"/>
    <property type="match status" value="1"/>
</dbReference>
<dbReference type="PROSITE" id="PS00216">
    <property type="entry name" value="SUGAR_TRANSPORT_1"/>
    <property type="match status" value="1"/>
</dbReference>
<feature type="transmembrane region" description="Helical" evidence="8">
    <location>
        <begin position="132"/>
        <end position="153"/>
    </location>
</feature>
<evidence type="ECO:0000259" key="9">
    <source>
        <dbReference type="PROSITE" id="PS50850"/>
    </source>
</evidence>
<dbReference type="GO" id="GO:0022857">
    <property type="term" value="F:transmembrane transporter activity"/>
    <property type="evidence" value="ECO:0007669"/>
    <property type="project" value="InterPro"/>
</dbReference>
<dbReference type="NCBIfam" id="TIGR00879">
    <property type="entry name" value="SP"/>
    <property type="match status" value="1"/>
</dbReference>
<keyword evidence="6 8" id="KW-0472">Membrane</keyword>
<dbReference type="AlphaFoldDB" id="A0A2S7WE89"/>
<dbReference type="EMBL" id="MSCL01000001">
    <property type="protein sequence ID" value="PQJ75591.1"/>
    <property type="molecule type" value="Genomic_DNA"/>
</dbReference>
<feature type="domain" description="Major facilitator superfamily (MFS) profile" evidence="9">
    <location>
        <begin position="8"/>
        <end position="498"/>
    </location>
</feature>
<dbReference type="PANTHER" id="PTHR48020:SF12">
    <property type="entry name" value="PROTON MYO-INOSITOL COTRANSPORTER"/>
    <property type="match status" value="1"/>
</dbReference>
<evidence type="ECO:0000256" key="2">
    <source>
        <dbReference type="ARBA" id="ARBA00010992"/>
    </source>
</evidence>
<dbReference type="Pfam" id="PF00083">
    <property type="entry name" value="Sugar_tr"/>
    <property type="match status" value="2"/>
</dbReference>
<dbReference type="InterPro" id="IPR036259">
    <property type="entry name" value="MFS_trans_sf"/>
</dbReference>
<dbReference type="InterPro" id="IPR005828">
    <property type="entry name" value="MFS_sugar_transport-like"/>
</dbReference>
<evidence type="ECO:0000256" key="7">
    <source>
        <dbReference type="RuleBase" id="RU003346"/>
    </source>
</evidence>
<evidence type="ECO:0000256" key="3">
    <source>
        <dbReference type="ARBA" id="ARBA00022448"/>
    </source>
</evidence>
<evidence type="ECO:0000256" key="1">
    <source>
        <dbReference type="ARBA" id="ARBA00004141"/>
    </source>
</evidence>
<feature type="transmembrane region" description="Helical" evidence="8">
    <location>
        <begin position="443"/>
        <end position="463"/>
    </location>
</feature>
<dbReference type="InterPro" id="IPR005829">
    <property type="entry name" value="Sugar_transporter_CS"/>
</dbReference>
<proteinExistence type="inferred from homology"/>
<dbReference type="GO" id="GO:0016020">
    <property type="term" value="C:membrane"/>
    <property type="evidence" value="ECO:0007669"/>
    <property type="project" value="UniProtKB-SubCell"/>
</dbReference>
<keyword evidence="11" id="KW-1185">Reference proteome</keyword>
<feature type="transmembrane region" description="Helical" evidence="8">
    <location>
        <begin position="320"/>
        <end position="340"/>
    </location>
</feature>
<accession>A0A2S7WE89</accession>
<gene>
    <name evidence="10" type="ORF">BTO13_10275</name>
</gene>
<comment type="subcellular location">
    <subcellularLocation>
        <location evidence="1">Membrane</location>
        <topology evidence="1">Multi-pass membrane protein</topology>
    </subcellularLocation>
</comment>
<evidence type="ECO:0000313" key="11">
    <source>
        <dbReference type="Proteomes" id="UP000237608"/>
    </source>
</evidence>
<dbReference type="InterPro" id="IPR020846">
    <property type="entry name" value="MFS_dom"/>
</dbReference>
<dbReference type="OrthoDB" id="9783823at2"/>
<feature type="transmembrane region" description="Helical" evidence="8">
    <location>
        <begin position="74"/>
        <end position="92"/>
    </location>
</feature>
<evidence type="ECO:0000256" key="6">
    <source>
        <dbReference type="ARBA" id="ARBA00023136"/>
    </source>
</evidence>
<dbReference type="PRINTS" id="PR00171">
    <property type="entry name" value="SUGRTRNSPORT"/>
</dbReference>
<feature type="transmembrane region" description="Helical" evidence="8">
    <location>
        <begin position="173"/>
        <end position="192"/>
    </location>
</feature>
<feature type="transmembrane region" description="Helical" evidence="8">
    <location>
        <begin position="469"/>
        <end position="491"/>
    </location>
</feature>
<keyword evidence="5 8" id="KW-1133">Transmembrane helix</keyword>
<organism evidence="10 11">
    <name type="scientific">Polaribacter gangjinensis</name>
    <dbReference type="NCBI Taxonomy" id="574710"/>
    <lineage>
        <taxon>Bacteria</taxon>
        <taxon>Pseudomonadati</taxon>
        <taxon>Bacteroidota</taxon>
        <taxon>Flavobacteriia</taxon>
        <taxon>Flavobacteriales</taxon>
        <taxon>Flavobacteriaceae</taxon>
    </lineage>
</organism>
<dbReference type="InterPro" id="IPR003663">
    <property type="entry name" value="Sugar/inositol_transpt"/>
</dbReference>
<name>A0A2S7WE89_9FLAO</name>
<reference evidence="10 11" key="1">
    <citation type="submission" date="2016-12" db="EMBL/GenBank/DDBJ databases">
        <title>Trade-off between light-utilization and light-protection in marine flavobacteria.</title>
        <authorList>
            <person name="Kumagai Y."/>
            <person name="Yoshizawa S."/>
            <person name="Kogure K."/>
            <person name="Iwasaki W."/>
        </authorList>
    </citation>
    <scope>NUCLEOTIDE SEQUENCE [LARGE SCALE GENOMIC DNA]</scope>
    <source>
        <strain evidence="10 11">KCTC 22729</strain>
    </source>
</reference>
<feature type="transmembrane region" description="Helical" evidence="8">
    <location>
        <begin position="408"/>
        <end position="431"/>
    </location>
</feature>
<dbReference type="PROSITE" id="PS00217">
    <property type="entry name" value="SUGAR_TRANSPORT_2"/>
    <property type="match status" value="1"/>
</dbReference>
<keyword evidence="3 7" id="KW-0813">Transport</keyword>
<feature type="transmembrane region" description="Helical" evidence="8">
    <location>
        <begin position="296"/>
        <end position="313"/>
    </location>
</feature>
<sequence length="512" mass="56477">MSKKLALIAFVVSLGGFLFGFDAGIISGVMSYASPEFQLTELQEGWVVSSPSFAAMIAMLFSGRLSDIFGRKKILLIVAFLYALSALLSAVANSYEVLYIARMIGGLAFGAALVLAPMYIAEISTSKNRGKLVAIQQLNIVLGFFAAFLSNYFFNKYNTPESSFLTDENVWRYMLGVELIPALLYFFFLFFVPKSPRWLYVKNKPEEAKRVLIQIHGKITADEEIATIEKNSSHELTKSKVSFKELLKPGLKFLFLVGLVIGILQQITGINAVYFYATSIFKQTGIGTDAAFSSGILLSSVSVIFTIISMYLIDKTGRRSLLLVGTFGIAFSLILCAYGFQKATYQLTTEKINNLNFENSSKLLTIENTVFTNDLDFKNAAKSALGLAVYQKNDGAILEAATNINATLVLIGILGFIACFAFSLGPVMWVLLSEIYPIKYRGLAIGIIAFINSLISSLVQLIFPWELSNFGNALTFFIFGFIALIGFFVMLKIVPETKGKSLEEIEQEFVKA</sequence>